<reference evidence="1 2" key="1">
    <citation type="submission" date="2020-07" db="EMBL/GenBank/DDBJ databases">
        <title>Novel species isolated from subtropical streams in China.</title>
        <authorList>
            <person name="Lu H."/>
        </authorList>
    </citation>
    <scope>NUCLEOTIDE SEQUENCE [LARGE SCALE GENOMIC DNA]</scope>
    <source>
        <strain evidence="1 2">FT3S</strain>
    </source>
</reference>
<keyword evidence="2" id="KW-1185">Reference proteome</keyword>
<name>A0A7W2I7L3_9BURK</name>
<dbReference type="Proteomes" id="UP000566711">
    <property type="component" value="Unassembled WGS sequence"/>
</dbReference>
<evidence type="ECO:0000313" key="2">
    <source>
        <dbReference type="Proteomes" id="UP000566711"/>
    </source>
</evidence>
<evidence type="ECO:0000313" key="1">
    <source>
        <dbReference type="EMBL" id="MBA5606574.1"/>
    </source>
</evidence>
<dbReference type="RefSeq" id="WP_182218796.1">
    <property type="nucleotide sequence ID" value="NZ_JACEZS010000011.1"/>
</dbReference>
<organism evidence="1 2">
    <name type="scientific">Rugamonas fusca</name>
    <dbReference type="NCBI Taxonomy" id="2758568"/>
    <lineage>
        <taxon>Bacteria</taxon>
        <taxon>Pseudomonadati</taxon>
        <taxon>Pseudomonadota</taxon>
        <taxon>Betaproteobacteria</taxon>
        <taxon>Burkholderiales</taxon>
        <taxon>Oxalobacteraceae</taxon>
        <taxon>Telluria group</taxon>
        <taxon>Rugamonas</taxon>
    </lineage>
</organism>
<accession>A0A7W2I7L3</accession>
<comment type="caution">
    <text evidence="1">The sequence shown here is derived from an EMBL/GenBank/DDBJ whole genome shotgun (WGS) entry which is preliminary data.</text>
</comment>
<proteinExistence type="predicted"/>
<dbReference type="EMBL" id="JACEZS010000011">
    <property type="protein sequence ID" value="MBA5606574.1"/>
    <property type="molecule type" value="Genomic_DNA"/>
</dbReference>
<protein>
    <submittedName>
        <fullName evidence="1">Uncharacterized protein</fullName>
    </submittedName>
</protein>
<gene>
    <name evidence="1" type="ORF">H3H36_14550</name>
</gene>
<dbReference type="AlphaFoldDB" id="A0A7W2I7L3"/>
<sequence length="410" mass="44631">MLCSLVLLAPAPGRAEEGHPAVEVSGWLRFRLDDPHGQPNSTLYQAQQLGLPGGDAAPSLRTLNADVKLVAGPVVASAALTQFKVGADAWSSYARFNELNASGAALGWYYTVGRKIVSWDVGWGFRPNDLIQQEARMLLTDNTLQGRPLLMVEKFDDDAALSLVAVNPTRSAHSVGGDEPALAGRYFRHQGAVDLYGFGRWGERTHASVGASLSWVATDSTEWHASWNSAQALDTLCVDVPSGLVGETPARDCTVGRRQRVLLGNTWSSANNVNLITEWWWDGGAPSPATWRDWTARNRLLAHMASSAPVAGRAPLAGNLAWQSDALLQTNLHRSNVLVSFNWGYDGYAISVYQLWHPADAGRIATATVGWSSGAWDWNVGARWYGGPRTSVTAQLPTRDQVYFESSWKF</sequence>